<evidence type="ECO:0000313" key="2">
    <source>
        <dbReference type="EMBL" id="QUF03967.1"/>
    </source>
</evidence>
<reference evidence="2" key="1">
    <citation type="submission" date="2021-04" db="EMBL/GenBank/DDBJ databases">
        <title>Genomic sequence of Actinosynnema pretiosum subsp. pretiosum ATCC 31280 (C-14919).</title>
        <authorList>
            <person name="Bai L."/>
            <person name="Wang X."/>
            <person name="Xiao Y."/>
        </authorList>
    </citation>
    <scope>NUCLEOTIDE SEQUENCE</scope>
    <source>
        <strain evidence="2">ATCC 31280</strain>
    </source>
</reference>
<evidence type="ECO:0008006" key="4">
    <source>
        <dbReference type="Google" id="ProtNLM"/>
    </source>
</evidence>
<organism evidence="2 3">
    <name type="scientific">Actinosynnema pretiosum subsp. pretiosum</name>
    <dbReference type="NCBI Taxonomy" id="103721"/>
    <lineage>
        <taxon>Bacteria</taxon>
        <taxon>Bacillati</taxon>
        <taxon>Actinomycetota</taxon>
        <taxon>Actinomycetes</taxon>
        <taxon>Pseudonocardiales</taxon>
        <taxon>Pseudonocardiaceae</taxon>
        <taxon>Actinosynnema</taxon>
    </lineage>
</organism>
<accession>A0AA45L610</accession>
<feature type="region of interest" description="Disordered" evidence="1">
    <location>
        <begin position="175"/>
        <end position="195"/>
    </location>
</feature>
<sequence>MYRTTRTLAARYLRTAPQGGEPTGTTGGGTGTQPAPAPVAEDQLGDAGKRALTEERKQRGAAEKRAAALEAEVQQLRDANKSAEEKALDAARREGASTATAAANSRLVAAEVRIAAASTGFADPADALAALREQLAAVKVTDLGEVDQAAVTQLVSELAKSKPYLLKDNTGTATPTAAGIGVGGSSTAPRTSGVGIDRLRSAYANRK</sequence>
<feature type="region of interest" description="Disordered" evidence="1">
    <location>
        <begin position="1"/>
        <end position="67"/>
    </location>
</feature>
<name>A0AA45L610_9PSEU</name>
<feature type="compositionally biased region" description="Gly residues" evidence="1">
    <location>
        <begin position="21"/>
        <end position="31"/>
    </location>
</feature>
<feature type="compositionally biased region" description="Low complexity" evidence="1">
    <location>
        <begin position="1"/>
        <end position="20"/>
    </location>
</feature>
<dbReference type="Proteomes" id="UP000677152">
    <property type="component" value="Chromosome"/>
</dbReference>
<protein>
    <recommendedName>
        <fullName evidence="4">Scaffolding protein</fullName>
    </recommendedName>
</protein>
<gene>
    <name evidence="2" type="ORF">KCV87_32210</name>
</gene>
<evidence type="ECO:0000313" key="3">
    <source>
        <dbReference type="Proteomes" id="UP000677152"/>
    </source>
</evidence>
<evidence type="ECO:0000256" key="1">
    <source>
        <dbReference type="SAM" id="MobiDB-lite"/>
    </source>
</evidence>
<dbReference type="AlphaFoldDB" id="A0AA45L610"/>
<proteinExistence type="predicted"/>
<feature type="compositionally biased region" description="Basic and acidic residues" evidence="1">
    <location>
        <begin position="47"/>
        <end position="67"/>
    </location>
</feature>
<dbReference type="EMBL" id="CP073249">
    <property type="protein sequence ID" value="QUF03967.1"/>
    <property type="molecule type" value="Genomic_DNA"/>
</dbReference>